<feature type="transmembrane region" description="Helical" evidence="5">
    <location>
        <begin position="255"/>
        <end position="275"/>
    </location>
</feature>
<keyword evidence="3 5" id="KW-1133">Transmembrane helix</keyword>
<feature type="transmembrane region" description="Helical" evidence="5">
    <location>
        <begin position="208"/>
        <end position="225"/>
    </location>
</feature>
<feature type="transmembrane region" description="Helical" evidence="5">
    <location>
        <begin position="183"/>
        <end position="201"/>
    </location>
</feature>
<dbReference type="PANTHER" id="PTHR37422">
    <property type="entry name" value="TEICHURONIC ACID BIOSYNTHESIS PROTEIN TUAE"/>
    <property type="match status" value="1"/>
</dbReference>
<feature type="transmembrane region" description="Helical" evidence="5">
    <location>
        <begin position="91"/>
        <end position="110"/>
    </location>
</feature>
<evidence type="ECO:0000256" key="4">
    <source>
        <dbReference type="ARBA" id="ARBA00023136"/>
    </source>
</evidence>
<name>A0A845BAB0_9PROT</name>
<evidence type="ECO:0000259" key="6">
    <source>
        <dbReference type="Pfam" id="PF04932"/>
    </source>
</evidence>
<dbReference type="InterPro" id="IPR007016">
    <property type="entry name" value="O-antigen_ligase-rel_domated"/>
</dbReference>
<dbReference type="AlphaFoldDB" id="A0A845BAB0"/>
<dbReference type="GO" id="GO:0016874">
    <property type="term" value="F:ligase activity"/>
    <property type="evidence" value="ECO:0007669"/>
    <property type="project" value="UniProtKB-KW"/>
</dbReference>
<feature type="domain" description="O-antigen ligase-related" evidence="6">
    <location>
        <begin position="212"/>
        <end position="357"/>
    </location>
</feature>
<comment type="subcellular location">
    <subcellularLocation>
        <location evidence="1">Membrane</location>
        <topology evidence="1">Multi-pass membrane protein</topology>
    </subcellularLocation>
</comment>
<protein>
    <submittedName>
        <fullName evidence="7">O-antigen ligase family protein</fullName>
    </submittedName>
</protein>
<sequence>MIVGRAFAGGGQRSVAGQVIGAAETAFCLFALSIYSGAYTPLPVSASGVEYKMGETNPLNAAAMALLLCGTIVAVAIRWRKVLFIARHGGAVNLFLILALLSATWSYYPVISLKRFVVLLQTVLFGYYLAASFPMHRIIRLWASALFIALLASLLVALAFPSIGIMSKGEVAGTWRGVFAHKSSLGGATVIAALCSGWLWLNEPHRRLRHSLALLLCLGLAVMSSSKTAQIAILLIITISVCLPLLRLPGLARIWASFVLAAGTVCGAAMTALFFTDIMEGLGKDPSLTGRVPVWKVLLDLASDRLGLGYGYSAFFIDGNPDSELVSGLAGWVINEAHSTYIEMVIQFGLPGLILVLWALGEAIYRGLALQHDAPRPWLSFAIIYTLSFSATNLVETILFRAGDMHCVMFTLVFVFLRIEAARRSAASQNGLYPLRRPIDPLYAVVAP</sequence>
<feature type="transmembrane region" description="Helical" evidence="5">
    <location>
        <begin position="59"/>
        <end position="79"/>
    </location>
</feature>
<evidence type="ECO:0000256" key="5">
    <source>
        <dbReference type="SAM" id="Phobius"/>
    </source>
</evidence>
<evidence type="ECO:0000256" key="1">
    <source>
        <dbReference type="ARBA" id="ARBA00004141"/>
    </source>
</evidence>
<dbReference type="GO" id="GO:0016020">
    <property type="term" value="C:membrane"/>
    <property type="evidence" value="ECO:0007669"/>
    <property type="project" value="UniProtKB-SubCell"/>
</dbReference>
<feature type="transmembrane region" description="Helical" evidence="5">
    <location>
        <begin position="345"/>
        <end position="365"/>
    </location>
</feature>
<keyword evidence="7" id="KW-0436">Ligase</keyword>
<gene>
    <name evidence="7" type="ORF">E0493_07000</name>
</gene>
<feature type="transmembrane region" description="Helical" evidence="5">
    <location>
        <begin position="20"/>
        <end position="39"/>
    </location>
</feature>
<dbReference type="RefSeq" id="WP_160936209.1">
    <property type="nucleotide sequence ID" value="NZ_SNVJ01000004.1"/>
</dbReference>
<keyword evidence="8" id="KW-1185">Reference proteome</keyword>
<evidence type="ECO:0000313" key="8">
    <source>
        <dbReference type="Proteomes" id="UP000460715"/>
    </source>
</evidence>
<dbReference type="EMBL" id="SNVJ01000004">
    <property type="protein sequence ID" value="MXP63100.1"/>
    <property type="molecule type" value="Genomic_DNA"/>
</dbReference>
<dbReference type="Proteomes" id="UP000460715">
    <property type="component" value="Unassembled WGS sequence"/>
</dbReference>
<keyword evidence="2 5" id="KW-0812">Transmembrane</keyword>
<keyword evidence="4 5" id="KW-0472">Membrane</keyword>
<feature type="transmembrane region" description="Helical" evidence="5">
    <location>
        <begin position="377"/>
        <end position="392"/>
    </location>
</feature>
<proteinExistence type="predicted"/>
<reference evidence="7 8" key="1">
    <citation type="submission" date="2019-03" db="EMBL/GenBank/DDBJ databases">
        <title>Roseomonas sp. a novel Roseomonas species isolated from Sea whip Gorgonian.</title>
        <authorList>
            <person name="Li F."/>
            <person name="Pan X."/>
            <person name="Huang S."/>
            <person name="Li Z."/>
            <person name="Meng B."/>
        </authorList>
    </citation>
    <scope>NUCLEOTIDE SEQUENCE [LARGE SCALE GENOMIC DNA]</scope>
    <source>
        <strain evidence="7 8">M0104</strain>
    </source>
</reference>
<dbReference type="OrthoDB" id="7268250at2"/>
<feature type="transmembrane region" description="Helical" evidence="5">
    <location>
        <begin position="141"/>
        <end position="163"/>
    </location>
</feature>
<feature type="transmembrane region" description="Helical" evidence="5">
    <location>
        <begin position="116"/>
        <end position="134"/>
    </location>
</feature>
<evidence type="ECO:0000256" key="3">
    <source>
        <dbReference type="ARBA" id="ARBA00022989"/>
    </source>
</evidence>
<dbReference type="Pfam" id="PF04932">
    <property type="entry name" value="Wzy_C"/>
    <property type="match status" value="1"/>
</dbReference>
<comment type="caution">
    <text evidence="7">The sequence shown here is derived from an EMBL/GenBank/DDBJ whole genome shotgun (WGS) entry which is preliminary data.</text>
</comment>
<evidence type="ECO:0000313" key="7">
    <source>
        <dbReference type="EMBL" id="MXP63100.1"/>
    </source>
</evidence>
<dbReference type="InterPro" id="IPR051533">
    <property type="entry name" value="WaaL-like"/>
</dbReference>
<organism evidence="7 8">
    <name type="scientific">Teichococcus coralli</name>
    <dbReference type="NCBI Taxonomy" id="2545983"/>
    <lineage>
        <taxon>Bacteria</taxon>
        <taxon>Pseudomonadati</taxon>
        <taxon>Pseudomonadota</taxon>
        <taxon>Alphaproteobacteria</taxon>
        <taxon>Acetobacterales</taxon>
        <taxon>Roseomonadaceae</taxon>
        <taxon>Roseomonas</taxon>
    </lineage>
</organism>
<dbReference type="PANTHER" id="PTHR37422:SF17">
    <property type="entry name" value="O-ANTIGEN LIGASE"/>
    <property type="match status" value="1"/>
</dbReference>
<accession>A0A845BAB0</accession>
<evidence type="ECO:0000256" key="2">
    <source>
        <dbReference type="ARBA" id="ARBA00022692"/>
    </source>
</evidence>